<dbReference type="InterPro" id="IPR025514">
    <property type="entry name" value="DUF4402"/>
</dbReference>
<name>A0A1V9EJU6_9BACT</name>
<dbReference type="AlphaFoldDB" id="A0A1V9EJU6"/>
<proteinExistence type="predicted"/>
<evidence type="ECO:0000313" key="3">
    <source>
        <dbReference type="Proteomes" id="UP000192276"/>
    </source>
</evidence>
<keyword evidence="1" id="KW-0732">Signal</keyword>
<dbReference type="Proteomes" id="UP000192276">
    <property type="component" value="Unassembled WGS sequence"/>
</dbReference>
<comment type="caution">
    <text evidence="2">The sequence shown here is derived from an EMBL/GenBank/DDBJ whole genome shotgun (WGS) entry which is preliminary data.</text>
</comment>
<accession>A0A1V9EJU6</accession>
<dbReference type="Pfam" id="PF14352">
    <property type="entry name" value="DUF4402"/>
    <property type="match status" value="1"/>
</dbReference>
<dbReference type="EMBL" id="LWBP01000245">
    <property type="protein sequence ID" value="OQP46420.1"/>
    <property type="molecule type" value="Genomic_DNA"/>
</dbReference>
<keyword evidence="3" id="KW-1185">Reference proteome</keyword>
<feature type="signal peptide" evidence="1">
    <location>
        <begin position="1"/>
        <end position="32"/>
    </location>
</feature>
<evidence type="ECO:0008006" key="4">
    <source>
        <dbReference type="Google" id="ProtNLM"/>
    </source>
</evidence>
<dbReference type="RefSeq" id="WP_081171063.1">
    <property type="nucleotide sequence ID" value="NZ_LWBP01000245.1"/>
</dbReference>
<feature type="chain" id="PRO_5012596463" description="DUF4402 domain-containing protein" evidence="1">
    <location>
        <begin position="33"/>
        <end position="167"/>
    </location>
</feature>
<dbReference type="STRING" id="550983.A4R26_31975"/>
<organism evidence="2 3">
    <name type="scientific">Niastella populi</name>
    <dbReference type="NCBI Taxonomy" id="550983"/>
    <lineage>
        <taxon>Bacteria</taxon>
        <taxon>Pseudomonadati</taxon>
        <taxon>Bacteroidota</taxon>
        <taxon>Chitinophagia</taxon>
        <taxon>Chitinophagales</taxon>
        <taxon>Chitinophagaceae</taxon>
        <taxon>Niastella</taxon>
    </lineage>
</organism>
<protein>
    <recommendedName>
        <fullName evidence="4">DUF4402 domain-containing protein</fullName>
    </recommendedName>
</protein>
<evidence type="ECO:0000256" key="1">
    <source>
        <dbReference type="SAM" id="SignalP"/>
    </source>
</evidence>
<sequence length="167" mass="17093">MSAKLKLLKRKRLLLMIGSCMYLLLTGFSATAQISVNTLQNLSFGAFSHGNSGGTVVIAANGARSVTGDVIPVNLGFQYYPAIFEVEAPSGTIINIVNGPDVQLTGSNGGSMTLHIGASDPASPFTSTTTPPAKNSIKVGATLTVGGPAANPPGVYSGSFSVTFIQE</sequence>
<evidence type="ECO:0000313" key="2">
    <source>
        <dbReference type="EMBL" id="OQP46420.1"/>
    </source>
</evidence>
<gene>
    <name evidence="2" type="ORF">A4R26_31975</name>
</gene>
<reference evidence="3" key="1">
    <citation type="submission" date="2016-04" db="EMBL/GenBank/DDBJ databases">
        <authorList>
            <person name="Chen L."/>
            <person name="Zhuang W."/>
            <person name="Wang G."/>
        </authorList>
    </citation>
    <scope>NUCLEOTIDE SEQUENCE [LARGE SCALE GENOMIC DNA]</scope>
    <source>
        <strain evidence="3">208</strain>
    </source>
</reference>
<dbReference type="OrthoDB" id="1443914at2"/>